<feature type="domain" description="DUF7436" evidence="3">
    <location>
        <begin position="109"/>
        <end position="264"/>
    </location>
</feature>
<keyword evidence="1" id="KW-0175">Coiled coil</keyword>
<name>A0A1G8XTJ9_9EURY</name>
<evidence type="ECO:0000256" key="1">
    <source>
        <dbReference type="SAM" id="Coils"/>
    </source>
</evidence>
<reference evidence="4 5" key="1">
    <citation type="submission" date="2016-10" db="EMBL/GenBank/DDBJ databases">
        <authorList>
            <person name="de Groot N.N."/>
        </authorList>
    </citation>
    <scope>NUCLEOTIDE SEQUENCE [LARGE SCALE GENOMIC DNA]</scope>
    <source>
        <strain evidence="4 5">IBRC-M10015</strain>
    </source>
</reference>
<dbReference type="Proteomes" id="UP000198856">
    <property type="component" value="Unassembled WGS sequence"/>
</dbReference>
<feature type="domain" description="Transcription regulator TrmB N-terminal" evidence="2">
    <location>
        <begin position="4"/>
        <end position="72"/>
    </location>
</feature>
<dbReference type="SUPFAM" id="SSF46785">
    <property type="entry name" value="Winged helix' DNA-binding domain"/>
    <property type="match status" value="1"/>
</dbReference>
<gene>
    <name evidence="4" type="ORF">SAMN05216226_11278</name>
</gene>
<dbReference type="PANTHER" id="PTHR34293">
    <property type="entry name" value="HTH-TYPE TRANSCRIPTIONAL REGULATOR TRMBL2"/>
    <property type="match status" value="1"/>
</dbReference>
<accession>A0A1G8XTJ9</accession>
<dbReference type="OrthoDB" id="202962at2157"/>
<dbReference type="Pfam" id="PF24217">
    <property type="entry name" value="DUF7436"/>
    <property type="match status" value="1"/>
</dbReference>
<dbReference type="STRING" id="890420.SAMN05216226_11278"/>
<organism evidence="4 5">
    <name type="scientific">Halovenus aranensis</name>
    <dbReference type="NCBI Taxonomy" id="890420"/>
    <lineage>
        <taxon>Archaea</taxon>
        <taxon>Methanobacteriati</taxon>
        <taxon>Methanobacteriota</taxon>
        <taxon>Stenosarchaea group</taxon>
        <taxon>Halobacteria</taxon>
        <taxon>Halobacteriales</taxon>
        <taxon>Haloarculaceae</taxon>
        <taxon>Halovenus</taxon>
    </lineage>
</organism>
<feature type="coiled-coil region" evidence="1">
    <location>
        <begin position="72"/>
        <end position="103"/>
    </location>
</feature>
<dbReference type="InterPro" id="IPR051797">
    <property type="entry name" value="TrmB-like"/>
</dbReference>
<dbReference type="RefSeq" id="WP_092703599.1">
    <property type="nucleotide sequence ID" value="NZ_FNFC01000012.1"/>
</dbReference>
<protein>
    <submittedName>
        <fullName evidence="4">Sugar-specific transcriptional regulator TrmB</fullName>
    </submittedName>
</protein>
<dbReference type="InterPro" id="IPR036390">
    <property type="entry name" value="WH_DNA-bd_sf"/>
</dbReference>
<evidence type="ECO:0000313" key="4">
    <source>
        <dbReference type="EMBL" id="SDJ93952.1"/>
    </source>
</evidence>
<dbReference type="Gene3D" id="1.10.10.10">
    <property type="entry name" value="Winged helix-like DNA-binding domain superfamily/Winged helix DNA-binding domain"/>
    <property type="match status" value="1"/>
</dbReference>
<sequence length="268" mass="30239">MASLRDLGLSEYESRAYRSLLDTGPTTAKELSRTSDVPMGRIYDVLNSLETQNLARSQAASRPKKYVAVEPEAALDRLLEDKEQELEEQLSQFESIASELETQLEASDPVDEQFWTAALGAEETIDLLVERLAAADERIIFVAATPTSRFDVDAVGERITDELERVLERGIPVSLLEHPAVVETLPTEVGERYREHLQDYDHFEVRVVEDIGSTFAIIDHVEICIEVPHPLNRKEAFALINLKDAEFAADVESTFETRWEQARDFSLS</sequence>
<dbReference type="InterPro" id="IPR055859">
    <property type="entry name" value="DUF7436"/>
</dbReference>
<dbReference type="PANTHER" id="PTHR34293:SF1">
    <property type="entry name" value="HTH-TYPE TRANSCRIPTIONAL REGULATOR TRMBL2"/>
    <property type="match status" value="1"/>
</dbReference>
<dbReference type="AlphaFoldDB" id="A0A1G8XTJ9"/>
<evidence type="ECO:0000313" key="5">
    <source>
        <dbReference type="Proteomes" id="UP000198856"/>
    </source>
</evidence>
<proteinExistence type="predicted"/>
<keyword evidence="5" id="KW-1185">Reference proteome</keyword>
<dbReference type="InterPro" id="IPR036388">
    <property type="entry name" value="WH-like_DNA-bd_sf"/>
</dbReference>
<dbReference type="EMBL" id="FNFC01000012">
    <property type="protein sequence ID" value="SDJ93952.1"/>
    <property type="molecule type" value="Genomic_DNA"/>
</dbReference>
<dbReference type="InterPro" id="IPR002831">
    <property type="entry name" value="Tscrpt_reg_TrmB_N"/>
</dbReference>
<evidence type="ECO:0000259" key="2">
    <source>
        <dbReference type="Pfam" id="PF01978"/>
    </source>
</evidence>
<dbReference type="Pfam" id="PF01978">
    <property type="entry name" value="TrmB"/>
    <property type="match status" value="1"/>
</dbReference>
<evidence type="ECO:0000259" key="3">
    <source>
        <dbReference type="Pfam" id="PF24217"/>
    </source>
</evidence>